<dbReference type="GO" id="GO:0030968">
    <property type="term" value="P:endoplasmic reticulum unfolded protein response"/>
    <property type="evidence" value="ECO:0007669"/>
    <property type="project" value="TreeGrafter"/>
</dbReference>
<feature type="transmembrane region" description="Helical" evidence="3">
    <location>
        <begin position="112"/>
        <end position="132"/>
    </location>
</feature>
<dbReference type="InParanoid" id="G5A6U3"/>
<feature type="transmembrane region" description="Helical" evidence="3">
    <location>
        <begin position="144"/>
        <end position="164"/>
    </location>
</feature>
<evidence type="ECO:0000256" key="3">
    <source>
        <dbReference type="SAM" id="Phobius"/>
    </source>
</evidence>
<gene>
    <name evidence="4" type="ORF">PHYSODRAFT_409164</name>
</gene>
<keyword evidence="3" id="KW-0812">Transmembrane</keyword>
<feature type="transmembrane region" description="Helical" evidence="3">
    <location>
        <begin position="67"/>
        <end position="91"/>
    </location>
</feature>
<organism evidence="4 5">
    <name type="scientific">Phytophthora sojae (strain P6497)</name>
    <name type="common">Soybean stem and root rot agent</name>
    <name type="synonym">Phytophthora megasperma f. sp. glycines</name>
    <dbReference type="NCBI Taxonomy" id="1094619"/>
    <lineage>
        <taxon>Eukaryota</taxon>
        <taxon>Sar</taxon>
        <taxon>Stramenopiles</taxon>
        <taxon>Oomycota</taxon>
        <taxon>Peronosporomycetes</taxon>
        <taxon>Peronosporales</taxon>
        <taxon>Peronosporaceae</taxon>
        <taxon>Phytophthora</taxon>
    </lineage>
</organism>
<feature type="non-terminal residue" evidence="4">
    <location>
        <position position="1"/>
    </location>
</feature>
<dbReference type="Proteomes" id="UP000002640">
    <property type="component" value="Unassembled WGS sequence"/>
</dbReference>
<evidence type="ECO:0000256" key="2">
    <source>
        <dbReference type="ARBA" id="ARBA00022803"/>
    </source>
</evidence>
<dbReference type="STRING" id="1094619.G5A6U3"/>
<dbReference type="KEGG" id="psoj:PHYSODRAFT_409164"/>
<keyword evidence="2" id="KW-0802">TPR repeat</keyword>
<dbReference type="PANTHER" id="PTHR44227:SF3">
    <property type="entry name" value="PROTEIN O-MANNOSYL-TRANSFERASE TMTC4"/>
    <property type="match status" value="1"/>
</dbReference>
<keyword evidence="3" id="KW-0472">Membrane</keyword>
<dbReference type="EMBL" id="JH159160">
    <property type="protein sequence ID" value="EGZ09048.1"/>
    <property type="molecule type" value="Genomic_DNA"/>
</dbReference>
<dbReference type="GO" id="GO:0005783">
    <property type="term" value="C:endoplasmic reticulum"/>
    <property type="evidence" value="ECO:0007669"/>
    <property type="project" value="TreeGrafter"/>
</dbReference>
<dbReference type="GO" id="GO:0000030">
    <property type="term" value="F:mannosyltransferase activity"/>
    <property type="evidence" value="ECO:0007669"/>
    <property type="project" value="TreeGrafter"/>
</dbReference>
<keyword evidence="3" id="KW-1133">Transmembrane helix</keyword>
<evidence type="ECO:0000256" key="1">
    <source>
        <dbReference type="ARBA" id="ARBA00022737"/>
    </source>
</evidence>
<sequence>WDDHSNYVDNRVLQRPWSLGTLCAMFTMVRLNVYEPLGWVLKYVTVKTVGLDAWSAPQVAWVRMVSVAVHFAAGFVLAKASAGLLDVDYVLTELRGSRGRAGLELQKRRRRSGLHFHACCVSAVVFMVHPIHVEVVGWPSAQPYTLVALFSSWALLVHLQNIYYNLEQLIGGSMGDSLADDKGVVLKVLLGRDATTKLPSVAILLAFVSIIAISNSGGSVPDVVSLSLTDRVLKALASPIWLLRCLLWPSKLRPHYQIRPGDLSLTNPECLLPVMTTLAVLASVLWKMWHRAASKHVFALVFFGFMLLPVSGLIRHGIISGGADRYAYLSTIIAVPYGGYAVAR</sequence>
<accession>G5A6U3</accession>
<dbReference type="GeneID" id="20651595"/>
<protein>
    <submittedName>
        <fullName evidence="4">Uncharacterized protein</fullName>
    </submittedName>
</protein>
<feature type="transmembrane region" description="Helical" evidence="3">
    <location>
        <begin position="295"/>
        <end position="314"/>
    </location>
</feature>
<feature type="non-terminal residue" evidence="4">
    <location>
        <position position="344"/>
    </location>
</feature>
<dbReference type="AlphaFoldDB" id="G5A6U3"/>
<reference evidence="4 5" key="1">
    <citation type="journal article" date="2006" name="Science">
        <title>Phytophthora genome sequences uncover evolutionary origins and mechanisms of pathogenesis.</title>
        <authorList>
            <person name="Tyler B.M."/>
            <person name="Tripathy S."/>
            <person name="Zhang X."/>
            <person name="Dehal P."/>
            <person name="Jiang R.H."/>
            <person name="Aerts A."/>
            <person name="Arredondo F.D."/>
            <person name="Baxter L."/>
            <person name="Bensasson D."/>
            <person name="Beynon J.L."/>
            <person name="Chapman J."/>
            <person name="Damasceno C.M."/>
            <person name="Dorrance A.E."/>
            <person name="Dou D."/>
            <person name="Dickerman A.W."/>
            <person name="Dubchak I.L."/>
            <person name="Garbelotto M."/>
            <person name="Gijzen M."/>
            <person name="Gordon S.G."/>
            <person name="Govers F."/>
            <person name="Grunwald N.J."/>
            <person name="Huang W."/>
            <person name="Ivors K.L."/>
            <person name="Jones R.W."/>
            <person name="Kamoun S."/>
            <person name="Krampis K."/>
            <person name="Lamour K.H."/>
            <person name="Lee M.K."/>
            <person name="McDonald W.H."/>
            <person name="Medina M."/>
            <person name="Meijer H.J."/>
            <person name="Nordberg E.K."/>
            <person name="Maclean D.J."/>
            <person name="Ospina-Giraldo M.D."/>
            <person name="Morris P.F."/>
            <person name="Phuntumart V."/>
            <person name="Putnam N.H."/>
            <person name="Rash S."/>
            <person name="Rose J.K."/>
            <person name="Sakihama Y."/>
            <person name="Salamov A.A."/>
            <person name="Savidor A."/>
            <person name="Scheuring C.F."/>
            <person name="Smith B.M."/>
            <person name="Sobral B.W."/>
            <person name="Terry A."/>
            <person name="Torto-Alalibo T.A."/>
            <person name="Win J."/>
            <person name="Xu Z."/>
            <person name="Zhang H."/>
            <person name="Grigoriev I.V."/>
            <person name="Rokhsar D.S."/>
            <person name="Boore J.L."/>
        </authorList>
    </citation>
    <scope>NUCLEOTIDE SEQUENCE [LARGE SCALE GENOMIC DNA]</scope>
    <source>
        <strain evidence="4 5">P6497</strain>
    </source>
</reference>
<evidence type="ECO:0000313" key="5">
    <source>
        <dbReference type="Proteomes" id="UP000002640"/>
    </source>
</evidence>
<dbReference type="PANTHER" id="PTHR44227">
    <property type="match status" value="1"/>
</dbReference>
<name>G5A6U3_PHYSP</name>
<evidence type="ECO:0000313" key="4">
    <source>
        <dbReference type="EMBL" id="EGZ09048.1"/>
    </source>
</evidence>
<proteinExistence type="predicted"/>
<feature type="transmembrane region" description="Helical" evidence="3">
    <location>
        <begin position="270"/>
        <end position="289"/>
    </location>
</feature>
<dbReference type="RefSeq" id="XP_009535681.1">
    <property type="nucleotide sequence ID" value="XM_009537386.1"/>
</dbReference>
<dbReference type="GO" id="GO:0035269">
    <property type="term" value="P:protein O-linked glycosylation via mannose"/>
    <property type="evidence" value="ECO:0007669"/>
    <property type="project" value="TreeGrafter"/>
</dbReference>
<feature type="transmembrane region" description="Helical" evidence="3">
    <location>
        <begin position="201"/>
        <end position="220"/>
    </location>
</feature>
<keyword evidence="5" id="KW-1185">Reference proteome</keyword>
<keyword evidence="1" id="KW-0677">Repeat</keyword>
<dbReference type="InterPro" id="IPR052346">
    <property type="entry name" value="O-mannosyl-transferase_TMTC"/>
</dbReference>